<evidence type="ECO:0000256" key="10">
    <source>
        <dbReference type="SAM" id="SignalP"/>
    </source>
</evidence>
<dbReference type="GO" id="GO:0006508">
    <property type="term" value="P:proteolysis"/>
    <property type="evidence" value="ECO:0007669"/>
    <property type="project" value="UniProtKB-KW"/>
</dbReference>
<evidence type="ECO:0000256" key="8">
    <source>
        <dbReference type="PIRSR" id="PIRSR601461-1"/>
    </source>
</evidence>
<dbReference type="FunFam" id="2.40.70.10:FF:000011">
    <property type="entry name" value="Aspartic protease"/>
    <property type="match status" value="1"/>
</dbReference>
<dbReference type="AlphaFoldDB" id="A0A165FRS2"/>
<feature type="active site" evidence="8">
    <location>
        <position position="87"/>
    </location>
</feature>
<dbReference type="FunCoup" id="A0A165FRS2">
    <property type="interactions" value="326"/>
</dbReference>
<dbReference type="InterPro" id="IPR001461">
    <property type="entry name" value="Aspartic_peptidase_A1"/>
</dbReference>
<dbReference type="OMA" id="CNVTLGT"/>
<dbReference type="InParanoid" id="A0A165FRS2"/>
<dbReference type="InterPro" id="IPR001969">
    <property type="entry name" value="Aspartic_peptidase_AS"/>
</dbReference>
<reference evidence="12 13" key="1">
    <citation type="journal article" date="2016" name="Fungal Biol.">
        <title>The genome of Xylona heveae provides a window into fungal endophytism.</title>
        <authorList>
            <person name="Gazis R."/>
            <person name="Kuo A."/>
            <person name="Riley R."/>
            <person name="LaButti K."/>
            <person name="Lipzen A."/>
            <person name="Lin J."/>
            <person name="Amirebrahimi M."/>
            <person name="Hesse C.N."/>
            <person name="Spatafora J.W."/>
            <person name="Henrissat B."/>
            <person name="Hainaut M."/>
            <person name="Grigoriev I.V."/>
            <person name="Hibbett D.S."/>
        </authorList>
    </citation>
    <scope>NUCLEOTIDE SEQUENCE [LARGE SCALE GENOMIC DNA]</scope>
    <source>
        <strain evidence="12 13">TC161</strain>
    </source>
</reference>
<evidence type="ECO:0000256" key="9">
    <source>
        <dbReference type="RuleBase" id="RU000454"/>
    </source>
</evidence>
<evidence type="ECO:0000259" key="11">
    <source>
        <dbReference type="PROSITE" id="PS51767"/>
    </source>
</evidence>
<dbReference type="Pfam" id="PF00026">
    <property type="entry name" value="Asp"/>
    <property type="match status" value="1"/>
</dbReference>
<dbReference type="Gene3D" id="2.40.70.10">
    <property type="entry name" value="Acid Proteases"/>
    <property type="match status" value="2"/>
</dbReference>
<keyword evidence="4 9" id="KW-0064">Aspartyl protease</keyword>
<evidence type="ECO:0000256" key="1">
    <source>
        <dbReference type="ARBA" id="ARBA00007447"/>
    </source>
</evidence>
<dbReference type="EMBL" id="KV407461">
    <property type="protein sequence ID" value="KZF21298.1"/>
    <property type="molecule type" value="Genomic_DNA"/>
</dbReference>
<dbReference type="InterPro" id="IPR021109">
    <property type="entry name" value="Peptidase_aspartic_dom_sf"/>
</dbReference>
<dbReference type="CDD" id="cd05474">
    <property type="entry name" value="SAP_like"/>
    <property type="match status" value="1"/>
</dbReference>
<dbReference type="PROSITE" id="PS00141">
    <property type="entry name" value="ASP_PROTEASE"/>
    <property type="match status" value="1"/>
</dbReference>
<dbReference type="RefSeq" id="XP_018186853.1">
    <property type="nucleotide sequence ID" value="XM_018331214.1"/>
</dbReference>
<dbReference type="SUPFAM" id="SSF50630">
    <property type="entry name" value="Acid proteases"/>
    <property type="match status" value="1"/>
</dbReference>
<dbReference type="PANTHER" id="PTHR47966:SF65">
    <property type="entry name" value="ASPARTIC-TYPE ENDOPEPTIDASE"/>
    <property type="match status" value="1"/>
</dbReference>
<dbReference type="OrthoDB" id="771136at2759"/>
<feature type="signal peptide" evidence="10">
    <location>
        <begin position="1"/>
        <end position="20"/>
    </location>
</feature>
<evidence type="ECO:0000313" key="12">
    <source>
        <dbReference type="EMBL" id="KZF21298.1"/>
    </source>
</evidence>
<dbReference type="GO" id="GO:0004190">
    <property type="term" value="F:aspartic-type endopeptidase activity"/>
    <property type="evidence" value="ECO:0007669"/>
    <property type="project" value="UniProtKB-KW"/>
</dbReference>
<dbReference type="GeneID" id="28896351"/>
<proteinExistence type="inferred from homology"/>
<dbReference type="Proteomes" id="UP000076632">
    <property type="component" value="Unassembled WGS sequence"/>
</dbReference>
<evidence type="ECO:0000256" key="4">
    <source>
        <dbReference type="ARBA" id="ARBA00022750"/>
    </source>
</evidence>
<evidence type="ECO:0000256" key="3">
    <source>
        <dbReference type="ARBA" id="ARBA00022729"/>
    </source>
</evidence>
<evidence type="ECO:0000256" key="2">
    <source>
        <dbReference type="ARBA" id="ARBA00022670"/>
    </source>
</evidence>
<dbReference type="InterPro" id="IPR033876">
    <property type="entry name" value="SAP-like"/>
</dbReference>
<sequence>MKGGSLVALAVGLCLIGTEAIQLIERDNPAVFGLDIQRRTVSNPAQRDRLRRRDTTTVSETLDNEETLYFANVSIGTPAQTLRLHIDTGSSDLWTNSAESSLCKSKGDQCAQSGTYNANHSTTYHYVSSDFQIQYADSSGAEGDYATDTLHIGGADVTDLQFGIGYVSSSAQGILGIGYPINEVQVNVAQQQPYPNLPQLLANKGMINSNAYSLWLNDLDSSEGAILFGGVNTAKYTGELSTVPVIKEDGFYQEFLIGLTGVSITESGKKTTLTASGTAVGVLLDSGSSLSYLPNDVTEEIYNAVGATEDQGVAFVPCSLAGNDTTIDYTFSSPTISVSMDELVLDAGTDDQGNPLTFKDGTPACLFGIAKADNSTLVLGDTFIRSAYIVYDLTNNEISLAQTKFNTTDNNIQEISNSTGVPGATKVTGAVTSVAVQTGGARIGNPTGSGTISGPTATATHKSGAESTRVPLALAAGFVAAGLALAV</sequence>
<keyword evidence="3 10" id="KW-0732">Signal</keyword>
<dbReference type="InterPro" id="IPR033121">
    <property type="entry name" value="PEPTIDASE_A1"/>
</dbReference>
<feature type="chain" id="PRO_5007857879" description="Probable aspartic-type endopeptidase OPSB" evidence="10">
    <location>
        <begin position="21"/>
        <end position="487"/>
    </location>
</feature>
<name>A0A165FRS2_XYLHT</name>
<organism evidence="12 13">
    <name type="scientific">Xylona heveae (strain CBS 132557 / TC161)</name>
    <dbReference type="NCBI Taxonomy" id="1328760"/>
    <lineage>
        <taxon>Eukaryota</taxon>
        <taxon>Fungi</taxon>
        <taxon>Dikarya</taxon>
        <taxon>Ascomycota</taxon>
        <taxon>Pezizomycotina</taxon>
        <taxon>Xylonomycetes</taxon>
        <taxon>Xylonales</taxon>
        <taxon>Xylonaceae</taxon>
        <taxon>Xylona</taxon>
    </lineage>
</organism>
<evidence type="ECO:0000313" key="13">
    <source>
        <dbReference type="Proteomes" id="UP000076632"/>
    </source>
</evidence>
<dbReference type="PANTHER" id="PTHR47966">
    <property type="entry name" value="BETA-SITE APP-CLEAVING ENZYME, ISOFORM A-RELATED"/>
    <property type="match status" value="1"/>
</dbReference>
<keyword evidence="5 9" id="KW-0378">Hydrolase</keyword>
<feature type="active site" evidence="8">
    <location>
        <position position="285"/>
    </location>
</feature>
<dbReference type="PROSITE" id="PS51767">
    <property type="entry name" value="PEPTIDASE_A1"/>
    <property type="match status" value="1"/>
</dbReference>
<keyword evidence="2 9" id="KW-0645">Protease</keyword>
<dbReference type="STRING" id="1328760.A0A165FRS2"/>
<evidence type="ECO:0000256" key="7">
    <source>
        <dbReference type="ARBA" id="ARBA00068059"/>
    </source>
</evidence>
<keyword evidence="13" id="KW-1185">Reference proteome</keyword>
<protein>
    <recommendedName>
        <fullName evidence="7">Probable aspartic-type endopeptidase OPSB</fullName>
    </recommendedName>
    <alternativeName>
        <fullName evidence="6">Probable aspartic-type endopeptidase opsB</fullName>
    </alternativeName>
</protein>
<comment type="similarity">
    <text evidence="1 9">Belongs to the peptidase A1 family.</text>
</comment>
<feature type="domain" description="Peptidase A1" evidence="11">
    <location>
        <begin position="69"/>
        <end position="401"/>
    </location>
</feature>
<evidence type="ECO:0000256" key="6">
    <source>
        <dbReference type="ARBA" id="ARBA00067536"/>
    </source>
</evidence>
<gene>
    <name evidence="12" type="ORF">L228DRAFT_240160</name>
</gene>
<accession>A0A165FRS2</accession>
<evidence type="ECO:0000256" key="5">
    <source>
        <dbReference type="ARBA" id="ARBA00022801"/>
    </source>
</evidence>
<dbReference type="PRINTS" id="PR00792">
    <property type="entry name" value="PEPSIN"/>
</dbReference>